<dbReference type="EMBL" id="KZ805447">
    <property type="protein sequence ID" value="PVH97039.1"/>
    <property type="molecule type" value="Genomic_DNA"/>
</dbReference>
<feature type="compositionally biased region" description="Low complexity" evidence="1">
    <location>
        <begin position="199"/>
        <end position="224"/>
    </location>
</feature>
<gene>
    <name evidence="4" type="ORF">DM02DRAFT_730815</name>
</gene>
<keyword evidence="5" id="KW-1185">Reference proteome</keyword>
<keyword evidence="3" id="KW-0732">Signal</keyword>
<feature type="chain" id="PRO_5015988829" description="Mid2 domain-containing protein" evidence="3">
    <location>
        <begin position="31"/>
        <end position="349"/>
    </location>
</feature>
<evidence type="ECO:0000313" key="4">
    <source>
        <dbReference type="EMBL" id="PVH97039.1"/>
    </source>
</evidence>
<keyword evidence="2" id="KW-0472">Membrane</keyword>
<reference evidence="4 5" key="1">
    <citation type="journal article" date="2018" name="Sci. Rep.">
        <title>Comparative genomics provides insights into the lifestyle and reveals functional heterogeneity of dark septate endophytic fungi.</title>
        <authorList>
            <person name="Knapp D.G."/>
            <person name="Nemeth J.B."/>
            <person name="Barry K."/>
            <person name="Hainaut M."/>
            <person name="Henrissat B."/>
            <person name="Johnson J."/>
            <person name="Kuo A."/>
            <person name="Lim J.H.P."/>
            <person name="Lipzen A."/>
            <person name="Nolan M."/>
            <person name="Ohm R.A."/>
            <person name="Tamas L."/>
            <person name="Grigoriev I.V."/>
            <person name="Spatafora J.W."/>
            <person name="Nagy L.G."/>
            <person name="Kovacs G.M."/>
        </authorList>
    </citation>
    <scope>NUCLEOTIDE SEQUENCE [LARGE SCALE GENOMIC DNA]</scope>
    <source>
        <strain evidence="4 5">DSE2036</strain>
    </source>
</reference>
<evidence type="ECO:0008006" key="6">
    <source>
        <dbReference type="Google" id="ProtNLM"/>
    </source>
</evidence>
<proteinExistence type="predicted"/>
<evidence type="ECO:0000256" key="1">
    <source>
        <dbReference type="SAM" id="MobiDB-lite"/>
    </source>
</evidence>
<dbReference type="STRING" id="97972.A0A2V1DIG8"/>
<keyword evidence="2" id="KW-1133">Transmembrane helix</keyword>
<dbReference type="Proteomes" id="UP000244855">
    <property type="component" value="Unassembled WGS sequence"/>
</dbReference>
<evidence type="ECO:0000313" key="5">
    <source>
        <dbReference type="Proteomes" id="UP000244855"/>
    </source>
</evidence>
<accession>A0A2V1DIG8</accession>
<dbReference type="OrthoDB" id="3547571at2759"/>
<feature type="region of interest" description="Disordered" evidence="1">
    <location>
        <begin position="195"/>
        <end position="229"/>
    </location>
</feature>
<name>A0A2V1DIG8_9PLEO</name>
<organism evidence="4 5">
    <name type="scientific">Periconia macrospinosa</name>
    <dbReference type="NCBI Taxonomy" id="97972"/>
    <lineage>
        <taxon>Eukaryota</taxon>
        <taxon>Fungi</taxon>
        <taxon>Dikarya</taxon>
        <taxon>Ascomycota</taxon>
        <taxon>Pezizomycotina</taxon>
        <taxon>Dothideomycetes</taxon>
        <taxon>Pleosporomycetidae</taxon>
        <taxon>Pleosporales</taxon>
        <taxon>Massarineae</taxon>
        <taxon>Periconiaceae</taxon>
        <taxon>Periconia</taxon>
    </lineage>
</organism>
<protein>
    <recommendedName>
        <fullName evidence="6">Mid2 domain-containing protein</fullName>
    </recommendedName>
</protein>
<evidence type="ECO:0000256" key="2">
    <source>
        <dbReference type="SAM" id="Phobius"/>
    </source>
</evidence>
<evidence type="ECO:0000256" key="3">
    <source>
        <dbReference type="SAM" id="SignalP"/>
    </source>
</evidence>
<dbReference type="CDD" id="cd12087">
    <property type="entry name" value="TM_EGFR-like"/>
    <property type="match status" value="1"/>
</dbReference>
<sequence>MANKSWRSQFVAMFILLYFLFASRLLPASAEPKFPITASPPVPPHIFARQDTTNNVPSICGYGPDGKEWKAPPSFKCMVDTEAGYFGFCPLTISNAKDCGFARACIDSHTCTEGEDGGGGCGRMGGQPYGTATCTGEENGYCYTNLLLAPAPASASNNPSSSPETATYSFIACGNSYRQAAYVIATDVLPSPSRQTSNLLSSFTQQSPTLSSPTTTPTQTATTSDVPRLGSSPNTGAIIGGVLGGLTIMAITALLFYFLRKRYSSFRPLGTPHPSPSLPSAGGQPQNGLINHKIVEDSVKPAVLEADEKAVRYEMAIPPAELGGGVEVAELGVDDRAPDLGNKNADKYC</sequence>
<feature type="transmembrane region" description="Helical" evidence="2">
    <location>
        <begin position="237"/>
        <end position="259"/>
    </location>
</feature>
<dbReference type="AlphaFoldDB" id="A0A2V1DIG8"/>
<feature type="signal peptide" evidence="3">
    <location>
        <begin position="1"/>
        <end position="30"/>
    </location>
</feature>
<keyword evidence="2" id="KW-0812">Transmembrane</keyword>